<proteinExistence type="predicted"/>
<dbReference type="InterPro" id="IPR001245">
    <property type="entry name" value="Ser-Thr/Tyr_kinase_cat_dom"/>
</dbReference>
<dbReference type="InterPro" id="IPR000719">
    <property type="entry name" value="Prot_kinase_dom"/>
</dbReference>
<evidence type="ECO:0000256" key="4">
    <source>
        <dbReference type="ARBA" id="ARBA00022777"/>
    </source>
</evidence>
<dbReference type="Proteomes" id="UP000823775">
    <property type="component" value="Unassembled WGS sequence"/>
</dbReference>
<dbReference type="PANTHER" id="PTHR27002">
    <property type="entry name" value="RECEPTOR-LIKE SERINE/THREONINE-PROTEIN KINASE SD1-8"/>
    <property type="match status" value="1"/>
</dbReference>
<evidence type="ECO:0000259" key="6">
    <source>
        <dbReference type="PROSITE" id="PS50011"/>
    </source>
</evidence>
<keyword evidence="4" id="KW-0418">Kinase</keyword>
<evidence type="ECO:0000256" key="2">
    <source>
        <dbReference type="ARBA" id="ARBA00022679"/>
    </source>
</evidence>
<organism evidence="7 8">
    <name type="scientific">Datura stramonium</name>
    <name type="common">Jimsonweed</name>
    <name type="synonym">Common thornapple</name>
    <dbReference type="NCBI Taxonomy" id="4076"/>
    <lineage>
        <taxon>Eukaryota</taxon>
        <taxon>Viridiplantae</taxon>
        <taxon>Streptophyta</taxon>
        <taxon>Embryophyta</taxon>
        <taxon>Tracheophyta</taxon>
        <taxon>Spermatophyta</taxon>
        <taxon>Magnoliopsida</taxon>
        <taxon>eudicotyledons</taxon>
        <taxon>Gunneridae</taxon>
        <taxon>Pentapetalae</taxon>
        <taxon>asterids</taxon>
        <taxon>lamiids</taxon>
        <taxon>Solanales</taxon>
        <taxon>Solanaceae</taxon>
        <taxon>Solanoideae</taxon>
        <taxon>Datureae</taxon>
        <taxon>Datura</taxon>
    </lineage>
</organism>
<evidence type="ECO:0000256" key="3">
    <source>
        <dbReference type="ARBA" id="ARBA00022741"/>
    </source>
</evidence>
<evidence type="ECO:0000313" key="8">
    <source>
        <dbReference type="Proteomes" id="UP000823775"/>
    </source>
</evidence>
<keyword evidence="5" id="KW-0067">ATP-binding</keyword>
<protein>
    <recommendedName>
        <fullName evidence="6">Protein kinase domain-containing protein</fullName>
    </recommendedName>
</protein>
<dbReference type="PROSITE" id="PS50011">
    <property type="entry name" value="PROTEIN_KINASE_DOM"/>
    <property type="match status" value="1"/>
</dbReference>
<evidence type="ECO:0000256" key="1">
    <source>
        <dbReference type="ARBA" id="ARBA00022527"/>
    </source>
</evidence>
<comment type="caution">
    <text evidence="7">The sequence shown here is derived from an EMBL/GenBank/DDBJ whole genome shotgun (WGS) entry which is preliminary data.</text>
</comment>
<keyword evidence="1" id="KW-0723">Serine/threonine-protein kinase</keyword>
<dbReference type="Pfam" id="PF07714">
    <property type="entry name" value="PK_Tyr_Ser-Thr"/>
    <property type="match status" value="1"/>
</dbReference>
<dbReference type="Gene3D" id="3.30.200.20">
    <property type="entry name" value="Phosphorylase Kinase, domain 1"/>
    <property type="match status" value="1"/>
</dbReference>
<dbReference type="EMBL" id="JACEIK010010922">
    <property type="protein sequence ID" value="MCE3215359.1"/>
    <property type="molecule type" value="Genomic_DNA"/>
</dbReference>
<keyword evidence="8" id="KW-1185">Reference proteome</keyword>
<name>A0ABS8WR21_DATST</name>
<dbReference type="PANTHER" id="PTHR27002:SF1011">
    <property type="entry name" value="RECEPTOR-LIKE SERINE_THREONINE-PROTEIN KINASE"/>
    <property type="match status" value="1"/>
</dbReference>
<keyword evidence="2" id="KW-0808">Transferase</keyword>
<gene>
    <name evidence="7" type="ORF">HAX54_002088</name>
</gene>
<dbReference type="SUPFAM" id="SSF56112">
    <property type="entry name" value="Protein kinase-like (PK-like)"/>
    <property type="match status" value="1"/>
</dbReference>
<feature type="domain" description="Protein kinase" evidence="6">
    <location>
        <begin position="1"/>
        <end position="223"/>
    </location>
</feature>
<dbReference type="InterPro" id="IPR011009">
    <property type="entry name" value="Kinase-like_dom_sf"/>
</dbReference>
<dbReference type="Gene3D" id="1.10.510.10">
    <property type="entry name" value="Transferase(Phosphotransferase) domain 1"/>
    <property type="match status" value="1"/>
</dbReference>
<reference evidence="7 8" key="1">
    <citation type="journal article" date="2021" name="BMC Genomics">
        <title>Datura genome reveals duplications of psychoactive alkaloid biosynthetic genes and high mutation rate following tissue culture.</title>
        <authorList>
            <person name="Rajewski A."/>
            <person name="Carter-House D."/>
            <person name="Stajich J."/>
            <person name="Litt A."/>
        </authorList>
    </citation>
    <scope>NUCLEOTIDE SEQUENCE [LARGE SCALE GENOMIC DNA]</scope>
    <source>
        <strain evidence="7">AR-01</strain>
    </source>
</reference>
<evidence type="ECO:0000256" key="5">
    <source>
        <dbReference type="ARBA" id="ARBA00022840"/>
    </source>
</evidence>
<keyword evidence="3" id="KW-0547">Nucleotide-binding</keyword>
<evidence type="ECO:0000313" key="7">
    <source>
        <dbReference type="EMBL" id="MCE3215359.1"/>
    </source>
</evidence>
<accession>A0ABS8WR21</accession>
<sequence>MDYNSGSRTEEFEIPLFDLSTITKATNNFSVNRKIGEGGFGPVYKIKRYLVRPNETCRITKGRRVGIEGNGLLVHELISDFGIARCYEEDENVAMTNRVIGTYGYLSPEYALYGLYSIKSDVLSFSILVLEIVRGKSNRRFSPSDLNLSLIGHAWELYKEGRSIELLDERLGDSCSTPQEVVRSICVGLLCIQQCLDDRPSMSSVVLMLNNEGPLPQAKQPAFYIEGDASDTEFFSNQFAHTSMDDTPLEYR</sequence>